<dbReference type="STRING" id="985665.HPL003_18095"/>
<dbReference type="EMBL" id="CP003107">
    <property type="protein sequence ID" value="AET60361.1"/>
    <property type="molecule type" value="Genomic_DNA"/>
</dbReference>
<dbReference type="HOGENOM" id="CLU_3374978_0_0_9"/>
<accession>G7W2L6</accession>
<protein>
    <submittedName>
        <fullName evidence="1">Uncharacterized protein</fullName>
    </submittedName>
</protein>
<reference evidence="2" key="1">
    <citation type="submission" date="2011-11" db="EMBL/GenBank/DDBJ databases">
        <title>Complete sequence of Paenibacillus terrae HPL-003.</title>
        <authorList>
            <person name="Shin S.H."/>
            <person name="Kim S."/>
            <person name="Kim J.Y."/>
        </authorList>
    </citation>
    <scope>NUCLEOTIDE SEQUENCE [LARGE SCALE GENOMIC DNA]</scope>
    <source>
        <strain evidence="2">HPL-003</strain>
    </source>
</reference>
<reference key="2">
    <citation type="submission" date="2011-11" db="EMBL/GenBank/DDBJ databases">
        <authorList>
            <person name="Shin S.H."/>
            <person name="Kim S."/>
            <person name="Kim J.Y."/>
        </authorList>
    </citation>
    <scope>NUCLEOTIDE SEQUENCE</scope>
    <source>
        <strain>HPL-003</strain>
    </source>
</reference>
<gene>
    <name evidence="1" type="ordered locus">HPL003_18095</name>
</gene>
<evidence type="ECO:0000313" key="1">
    <source>
        <dbReference type="EMBL" id="AET60361.1"/>
    </source>
</evidence>
<dbReference type="AlphaFoldDB" id="G7W2L6"/>
<dbReference type="KEGG" id="pta:HPL003_18095"/>
<organism evidence="1 2">
    <name type="scientific">Paenibacillus terrae (strain HPL-003)</name>
    <dbReference type="NCBI Taxonomy" id="985665"/>
    <lineage>
        <taxon>Bacteria</taxon>
        <taxon>Bacillati</taxon>
        <taxon>Bacillota</taxon>
        <taxon>Bacilli</taxon>
        <taxon>Bacillales</taxon>
        <taxon>Paenibacillaceae</taxon>
        <taxon>Paenibacillus</taxon>
    </lineage>
</organism>
<reference evidence="1 2" key="3">
    <citation type="journal article" date="2012" name="J. Bacteriol.">
        <title>Genome Sequence of Paenibacillus terrae HPL-003, a Xylanase-Producing Bacterium Isolated from Soil Found in Forest Residue.</title>
        <authorList>
            <person name="Shin S.H."/>
            <person name="Kim S."/>
            <person name="Kim J.Y."/>
            <person name="Song H.Y."/>
            <person name="Cho S.J."/>
            <person name="Kim D.R."/>
            <person name="Lee K.I."/>
            <person name="Lim H.K."/>
            <person name="Park N.J."/>
            <person name="Hwang I.T."/>
            <person name="Yang K.S."/>
        </authorList>
    </citation>
    <scope>NUCLEOTIDE SEQUENCE [LARGE SCALE GENOMIC DNA]</scope>
    <source>
        <strain evidence="1 2">HPL-003</strain>
    </source>
</reference>
<name>G7W2L6_PAETH</name>
<sequence>MDLILQSLLLFRIQIPCSAAASYKVNTFQEAERE</sequence>
<proteinExistence type="predicted"/>
<evidence type="ECO:0000313" key="2">
    <source>
        <dbReference type="Proteomes" id="UP000005876"/>
    </source>
</evidence>
<dbReference type="Proteomes" id="UP000005876">
    <property type="component" value="Chromosome"/>
</dbReference>